<dbReference type="OrthoDB" id="265717at2759"/>
<proteinExistence type="predicted"/>
<feature type="compositionally biased region" description="Acidic residues" evidence="1">
    <location>
        <begin position="501"/>
        <end position="518"/>
    </location>
</feature>
<dbReference type="GO" id="GO:0005634">
    <property type="term" value="C:nucleus"/>
    <property type="evidence" value="ECO:0007669"/>
    <property type="project" value="TreeGrafter"/>
</dbReference>
<organism evidence="3 4">
    <name type="scientific">Circinella minor</name>
    <dbReference type="NCBI Taxonomy" id="1195481"/>
    <lineage>
        <taxon>Eukaryota</taxon>
        <taxon>Fungi</taxon>
        <taxon>Fungi incertae sedis</taxon>
        <taxon>Mucoromycota</taxon>
        <taxon>Mucoromycotina</taxon>
        <taxon>Mucoromycetes</taxon>
        <taxon>Mucorales</taxon>
        <taxon>Lichtheimiaceae</taxon>
        <taxon>Circinella</taxon>
    </lineage>
</organism>
<dbReference type="PANTHER" id="PTHR12197">
    <property type="entry name" value="HISTONE-LYSINE N-METHYLTRANSFERASE SMYD"/>
    <property type="match status" value="1"/>
</dbReference>
<sequence length="582" mass="66994">MHQQVGQYDLSTVVNKDTFSETVEFRQCEIEGRSLVTKQPLNPGDIILVEHPQLRYLIEPECRSSLSPHYSKRLWQQLKESIQNDEDFSPGVPAAMLGYLSLKEEERPKYDFFYYPELTEEHPTVQLIKEASNTVVSTVPEFKDIDAMDMAKFILKIYGNAHTVSFAHERTTQTHKKRKERRQRYIPKFGEPYDNSAFAEERQVQQRSMICLMTWGSKFAHSCAPNMFLQYEPSENVMVFRAVRALEQGTVLSFSYLPEDDMSLGGLVCGTTVLRQAKLRKFKFFECACTRCSDYDWSRGCEGEIYYHKGQWETRCGVQQDIPSFIGKREDHVQKITLAFAGLAHGLKPVDEDSLRMIEPYMEDLLHPEEEEEDDDDEDKEVPVPEHHWTYGSIHAVLSTYHLKLFSQFFGKGLAERFGMTQKGLNEAVIYMRFLNNRIWSCPSGSPGNPMAAFFAGWRILTIVMESVFQGTQKTVAIRSTKTETIPGNNSNNKKKKCNDDDSDSSDDDSSSEEEEELVTTTELIPMPEIWKQPVGQIIDIVQSEWIPLVTQVFHARRSPVVDDMLQRINQFIDRVEQVSAL</sequence>
<comment type="caution">
    <text evidence="3">The sequence shown here is derived from an EMBL/GenBank/DDBJ whole genome shotgun (WGS) entry which is preliminary data.</text>
</comment>
<dbReference type="PROSITE" id="PS50280">
    <property type="entry name" value="SET"/>
    <property type="match status" value="1"/>
</dbReference>
<feature type="region of interest" description="Disordered" evidence="1">
    <location>
        <begin position="480"/>
        <end position="521"/>
    </location>
</feature>
<feature type="domain" description="SET" evidence="2">
    <location>
        <begin position="21"/>
        <end position="257"/>
    </location>
</feature>
<evidence type="ECO:0000313" key="4">
    <source>
        <dbReference type="Proteomes" id="UP000646827"/>
    </source>
</evidence>
<keyword evidence="4" id="KW-1185">Reference proteome</keyword>
<dbReference type="Gene3D" id="2.170.270.10">
    <property type="entry name" value="SET domain"/>
    <property type="match status" value="1"/>
</dbReference>
<evidence type="ECO:0000256" key="1">
    <source>
        <dbReference type="SAM" id="MobiDB-lite"/>
    </source>
</evidence>
<dbReference type="SUPFAM" id="SSF82199">
    <property type="entry name" value="SET domain"/>
    <property type="match status" value="1"/>
</dbReference>
<gene>
    <name evidence="3" type="ORF">INT45_011528</name>
</gene>
<dbReference type="InterPro" id="IPR050869">
    <property type="entry name" value="H3K4_H4K5_MeTrfase"/>
</dbReference>
<evidence type="ECO:0000259" key="2">
    <source>
        <dbReference type="PROSITE" id="PS50280"/>
    </source>
</evidence>
<dbReference type="InterPro" id="IPR001214">
    <property type="entry name" value="SET_dom"/>
</dbReference>
<dbReference type="Pfam" id="PF00856">
    <property type="entry name" value="SET"/>
    <property type="match status" value="1"/>
</dbReference>
<dbReference type="Proteomes" id="UP000646827">
    <property type="component" value="Unassembled WGS sequence"/>
</dbReference>
<dbReference type="PANTHER" id="PTHR12197:SF251">
    <property type="entry name" value="EG:BACR7C10.4 PROTEIN"/>
    <property type="match status" value="1"/>
</dbReference>
<protein>
    <recommendedName>
        <fullName evidence="2">SET domain-containing protein</fullName>
    </recommendedName>
</protein>
<dbReference type="EMBL" id="JAEPRB010000066">
    <property type="protein sequence ID" value="KAG2223182.1"/>
    <property type="molecule type" value="Genomic_DNA"/>
</dbReference>
<dbReference type="AlphaFoldDB" id="A0A8H7S7J7"/>
<name>A0A8H7S7J7_9FUNG</name>
<reference evidence="3 4" key="1">
    <citation type="submission" date="2020-12" db="EMBL/GenBank/DDBJ databases">
        <title>Metabolic potential, ecology and presence of endohyphal bacteria is reflected in genomic diversity of Mucoromycotina.</title>
        <authorList>
            <person name="Muszewska A."/>
            <person name="Okrasinska A."/>
            <person name="Steczkiewicz K."/>
            <person name="Drgas O."/>
            <person name="Orlowska M."/>
            <person name="Perlinska-Lenart U."/>
            <person name="Aleksandrzak-Piekarczyk T."/>
            <person name="Szatraj K."/>
            <person name="Zielenkiewicz U."/>
            <person name="Pilsyk S."/>
            <person name="Malc E."/>
            <person name="Mieczkowski P."/>
            <person name="Kruszewska J.S."/>
            <person name="Biernat P."/>
            <person name="Pawlowska J."/>
        </authorList>
    </citation>
    <scope>NUCLEOTIDE SEQUENCE [LARGE SCALE GENOMIC DNA]</scope>
    <source>
        <strain evidence="3 4">CBS 142.35</strain>
    </source>
</reference>
<accession>A0A8H7S7J7</accession>
<evidence type="ECO:0000313" key="3">
    <source>
        <dbReference type="EMBL" id="KAG2223182.1"/>
    </source>
</evidence>
<dbReference type="CDD" id="cd20071">
    <property type="entry name" value="SET_SMYD"/>
    <property type="match status" value="1"/>
</dbReference>
<dbReference type="InterPro" id="IPR046341">
    <property type="entry name" value="SET_dom_sf"/>
</dbReference>